<keyword evidence="8 11" id="KW-0472">Membrane</keyword>
<dbReference type="SUPFAM" id="SSF109604">
    <property type="entry name" value="HD-domain/PDEase-like"/>
    <property type="match status" value="1"/>
</dbReference>
<keyword evidence="13" id="KW-0175">Coiled coil</keyword>
<evidence type="ECO:0000256" key="3">
    <source>
        <dbReference type="ARBA" id="ARBA00022722"/>
    </source>
</evidence>
<proteinExistence type="inferred from homology"/>
<feature type="transmembrane region" description="Helical" evidence="11">
    <location>
        <begin position="6"/>
        <end position="24"/>
    </location>
</feature>
<comment type="function">
    <text evidence="11">Endoribonuclease that initiates mRNA decay.</text>
</comment>
<evidence type="ECO:0000256" key="2">
    <source>
        <dbReference type="ARBA" id="ARBA00022692"/>
    </source>
</evidence>
<keyword evidence="2 11" id="KW-0812">Transmembrane</keyword>
<evidence type="ECO:0000256" key="12">
    <source>
        <dbReference type="NCBIfam" id="TIGR03319"/>
    </source>
</evidence>
<dbReference type="InterPro" id="IPR006674">
    <property type="entry name" value="HD_domain"/>
</dbReference>
<dbReference type="SMART" id="SM00322">
    <property type="entry name" value="KH"/>
    <property type="match status" value="1"/>
</dbReference>
<name>A0A6G3ZTT9_9BACL</name>
<dbReference type="Gene3D" id="3.30.1370.10">
    <property type="entry name" value="K Homology domain, type 1"/>
    <property type="match status" value="1"/>
</dbReference>
<feature type="coiled-coil region" evidence="13">
    <location>
        <begin position="37"/>
        <end position="132"/>
    </location>
</feature>
<evidence type="ECO:0000256" key="6">
    <source>
        <dbReference type="ARBA" id="ARBA00022884"/>
    </source>
</evidence>
<evidence type="ECO:0000256" key="10">
    <source>
        <dbReference type="ARBA" id="ARBA00073072"/>
    </source>
</evidence>
<dbReference type="InterPro" id="IPR006675">
    <property type="entry name" value="HDIG_dom"/>
</dbReference>
<dbReference type="InterPro" id="IPR022711">
    <property type="entry name" value="RNase_Y_N"/>
</dbReference>
<dbReference type="Pfam" id="PF12072">
    <property type="entry name" value="RNase_Y_N"/>
    <property type="match status" value="1"/>
</dbReference>
<dbReference type="GO" id="GO:0016787">
    <property type="term" value="F:hydrolase activity"/>
    <property type="evidence" value="ECO:0007669"/>
    <property type="project" value="UniProtKB-KW"/>
</dbReference>
<comment type="caution">
    <text evidence="15">The sequence shown here is derived from an EMBL/GenBank/DDBJ whole genome shotgun (WGS) entry which is preliminary data.</text>
</comment>
<dbReference type="InterPro" id="IPR004088">
    <property type="entry name" value="KH_dom_type_1"/>
</dbReference>
<dbReference type="CDD" id="cd00077">
    <property type="entry name" value="HDc"/>
    <property type="match status" value="1"/>
</dbReference>
<dbReference type="FunFam" id="3.30.1370.10:FF:000006">
    <property type="entry name" value="Ribonuclease Y"/>
    <property type="match status" value="1"/>
</dbReference>
<dbReference type="Gene3D" id="1.10.3210.10">
    <property type="entry name" value="Hypothetical protein af1432"/>
    <property type="match status" value="1"/>
</dbReference>
<dbReference type="NCBIfam" id="TIGR00277">
    <property type="entry name" value="HDIG"/>
    <property type="match status" value="1"/>
</dbReference>
<dbReference type="PROSITE" id="PS50084">
    <property type="entry name" value="KH_TYPE_1"/>
    <property type="match status" value="1"/>
</dbReference>
<gene>
    <name evidence="11 15" type="primary">rny</name>
    <name evidence="15" type="ORF">GK047_06260</name>
</gene>
<dbReference type="AlphaFoldDB" id="A0A6G3ZTT9"/>
<dbReference type="GO" id="GO:0003723">
    <property type="term" value="F:RNA binding"/>
    <property type="evidence" value="ECO:0007669"/>
    <property type="project" value="UniProtKB-UniRule"/>
</dbReference>
<organism evidence="15">
    <name type="scientific">Paenibacillus sp. SYP-B3998</name>
    <dbReference type="NCBI Taxonomy" id="2678564"/>
    <lineage>
        <taxon>Bacteria</taxon>
        <taxon>Bacillati</taxon>
        <taxon>Bacillota</taxon>
        <taxon>Bacilli</taxon>
        <taxon>Bacillales</taxon>
        <taxon>Paenibacillaceae</taxon>
        <taxon>Paenibacillus</taxon>
    </lineage>
</organism>
<keyword evidence="5 11" id="KW-0378">Hydrolase</keyword>
<dbReference type="NCBIfam" id="TIGR03319">
    <property type="entry name" value="RNase_Y"/>
    <property type="match status" value="1"/>
</dbReference>
<dbReference type="PANTHER" id="PTHR12826">
    <property type="entry name" value="RIBONUCLEASE Y"/>
    <property type="match status" value="1"/>
</dbReference>
<keyword evidence="4 11" id="KW-0255">Endonuclease</keyword>
<feature type="domain" description="HD" evidence="14">
    <location>
        <begin position="329"/>
        <end position="422"/>
    </location>
</feature>
<sequence>MWTFIWIAIILVVGAACLGIGYFIRKSLAEAKISSAEIAAEQIRESAKKEAEALKKETVLEAKDEVHKLRSEAEKDIRERRNETQRQERRLLQKEESLDKKLESLERKEEQVANKEKRIEDTQSQIDQLYRSQVAELERISGLTTDDAKNIILTNVEQEVRHETAQLIKEIEQQAKEEGDKKAREIITLAIQRCAADHVAETTVSVVTLPNEEMKGRIIGREGRNIRALETLTGIDLIIDDTPEAVILSGFDPIRREIARTSLEKLVADGRIHPARIEEMVEKSRKEVDERIREYGEQATFEVGVHGLHPDLIKILGRLKFRTSYGQNVLKHSMEVAYLAGLMAGELGVDVTLAKRAGLLHDIGKALDHEVEGSHVEIGVEIGKKYKEHPVVINSIASHHGDVEATSVIAMLVGAADALSAARPGARRETLETYIKRLEKLEEISESFEGVEKSYAIQAGREVRVMVQPEKVDDTEAFRLARDITKKIEGELDYPGHIKVTVIRETRAVEYAK</sequence>
<dbReference type="PANTHER" id="PTHR12826:SF15">
    <property type="entry name" value="RIBONUCLEASE Y"/>
    <property type="match status" value="1"/>
</dbReference>
<evidence type="ECO:0000259" key="14">
    <source>
        <dbReference type="PROSITE" id="PS51831"/>
    </source>
</evidence>
<dbReference type="PROSITE" id="PS51831">
    <property type="entry name" value="HD"/>
    <property type="match status" value="1"/>
</dbReference>
<keyword evidence="11" id="KW-1003">Cell membrane</keyword>
<evidence type="ECO:0000256" key="8">
    <source>
        <dbReference type="ARBA" id="ARBA00023136"/>
    </source>
</evidence>
<evidence type="ECO:0000256" key="4">
    <source>
        <dbReference type="ARBA" id="ARBA00022759"/>
    </source>
</evidence>
<dbReference type="InterPro" id="IPR003607">
    <property type="entry name" value="HD/PDEase_dom"/>
</dbReference>
<evidence type="ECO:0000313" key="15">
    <source>
        <dbReference type="EMBL" id="NEW05623.1"/>
    </source>
</evidence>
<dbReference type="SUPFAM" id="SSF54791">
    <property type="entry name" value="Eukaryotic type KH-domain (KH-domain type I)"/>
    <property type="match status" value="1"/>
</dbReference>
<accession>A0A6G3ZTT9</accession>
<evidence type="ECO:0000256" key="13">
    <source>
        <dbReference type="SAM" id="Coils"/>
    </source>
</evidence>
<dbReference type="InterPro" id="IPR036612">
    <property type="entry name" value="KH_dom_type_1_sf"/>
</dbReference>
<dbReference type="GO" id="GO:0006402">
    <property type="term" value="P:mRNA catabolic process"/>
    <property type="evidence" value="ECO:0007669"/>
    <property type="project" value="UniProtKB-UniRule"/>
</dbReference>
<evidence type="ECO:0000256" key="11">
    <source>
        <dbReference type="HAMAP-Rule" id="MF_00335"/>
    </source>
</evidence>
<protein>
    <recommendedName>
        <fullName evidence="10 11">Ribonuclease Y</fullName>
        <shortName evidence="11">RNase Y</shortName>
        <ecNumber evidence="11 12">3.1.-.-</ecNumber>
    </recommendedName>
</protein>
<dbReference type="InterPro" id="IPR004087">
    <property type="entry name" value="KH_dom"/>
</dbReference>
<reference evidence="15" key="1">
    <citation type="submission" date="2020-02" db="EMBL/GenBank/DDBJ databases">
        <authorList>
            <person name="Shen X.-R."/>
            <person name="Zhang Y.-X."/>
        </authorList>
    </citation>
    <scope>NUCLEOTIDE SEQUENCE</scope>
    <source>
        <strain evidence="15">SYP-B3998</strain>
    </source>
</reference>
<dbReference type="SMART" id="SM00471">
    <property type="entry name" value="HDc"/>
    <property type="match status" value="1"/>
</dbReference>
<dbReference type="Pfam" id="PF01966">
    <property type="entry name" value="HD"/>
    <property type="match status" value="1"/>
</dbReference>
<dbReference type="HAMAP" id="MF_00335">
    <property type="entry name" value="RNase_Y"/>
    <property type="match status" value="1"/>
</dbReference>
<comment type="similarity">
    <text evidence="9 11">Belongs to the RNase Y family.</text>
</comment>
<evidence type="ECO:0000256" key="9">
    <source>
        <dbReference type="ARBA" id="ARBA00061537"/>
    </source>
</evidence>
<dbReference type="GO" id="GO:0004521">
    <property type="term" value="F:RNA endonuclease activity"/>
    <property type="evidence" value="ECO:0007669"/>
    <property type="project" value="UniProtKB-UniRule"/>
</dbReference>
<dbReference type="InterPro" id="IPR017705">
    <property type="entry name" value="Ribonuclease_Y"/>
</dbReference>
<dbReference type="Pfam" id="PF00013">
    <property type="entry name" value="KH_1"/>
    <property type="match status" value="1"/>
</dbReference>
<dbReference type="EC" id="3.1.-.-" evidence="11 12"/>
<dbReference type="FunFam" id="1.10.3210.10:FF:000003">
    <property type="entry name" value="Ribonuclease Y"/>
    <property type="match status" value="1"/>
</dbReference>
<keyword evidence="7 11" id="KW-1133">Transmembrane helix</keyword>
<evidence type="ECO:0000256" key="5">
    <source>
        <dbReference type="ARBA" id="ARBA00022801"/>
    </source>
</evidence>
<comment type="subcellular location">
    <subcellularLocation>
        <location evidence="1 11">Cell membrane</location>
        <topology evidence="1 11">Single-pass membrane protein</topology>
    </subcellularLocation>
</comment>
<dbReference type="RefSeq" id="WP_163942692.1">
    <property type="nucleotide sequence ID" value="NZ_JAAIKC010000001.1"/>
</dbReference>
<dbReference type="GO" id="GO:0005886">
    <property type="term" value="C:plasma membrane"/>
    <property type="evidence" value="ECO:0007669"/>
    <property type="project" value="UniProtKB-SubCell"/>
</dbReference>
<keyword evidence="3 11" id="KW-0540">Nuclease</keyword>
<evidence type="ECO:0000256" key="7">
    <source>
        <dbReference type="ARBA" id="ARBA00022989"/>
    </source>
</evidence>
<keyword evidence="6 11" id="KW-0694">RNA-binding</keyword>
<dbReference type="EMBL" id="JAAIKC010000001">
    <property type="protein sequence ID" value="NEW05623.1"/>
    <property type="molecule type" value="Genomic_DNA"/>
</dbReference>
<evidence type="ECO:0000256" key="1">
    <source>
        <dbReference type="ARBA" id="ARBA00004162"/>
    </source>
</evidence>
<dbReference type="CDD" id="cd22431">
    <property type="entry name" value="KH-I_RNaseY"/>
    <property type="match status" value="1"/>
</dbReference>